<dbReference type="InterPro" id="IPR051466">
    <property type="entry name" value="D-amino_acid_metab_enzyme"/>
</dbReference>
<dbReference type="Gene3D" id="2.40.37.20">
    <property type="entry name" value="D-serine dehydratase-like domain"/>
    <property type="match status" value="1"/>
</dbReference>
<dbReference type="PANTHER" id="PTHR28004">
    <property type="entry name" value="ZGC:162816-RELATED"/>
    <property type="match status" value="1"/>
</dbReference>
<protein>
    <submittedName>
        <fullName evidence="2">Alanine racemase</fullName>
    </submittedName>
</protein>
<dbReference type="STRING" id="1777143.AWB82_07279"/>
<evidence type="ECO:0000313" key="2">
    <source>
        <dbReference type="EMBL" id="SAK99249.1"/>
    </source>
</evidence>
<sequence length="172" mass="18622">MPCDVVSIGSTPTALAATHLDGVTEVRAGVYVMLDLVMHNVGVNQPSEIALSVLTTVIGHQRKKGWAIVDAGWMAMSRDRGTQRQKQDFGYGLVCAEDGEVVGDYVMSGANQEHGIISRNGTPDYDIEARFPIGTRLRLLPNHACATGAQHPVYHAIAADGSVESWPRFYGW</sequence>
<dbReference type="InterPro" id="IPR026956">
    <property type="entry name" value="D-ser_dehydrat-like_dom"/>
</dbReference>
<dbReference type="GO" id="GO:0036088">
    <property type="term" value="P:D-serine catabolic process"/>
    <property type="evidence" value="ECO:0007669"/>
    <property type="project" value="TreeGrafter"/>
</dbReference>
<dbReference type="Pfam" id="PF14031">
    <property type="entry name" value="D-ser_dehydrat"/>
    <property type="match status" value="1"/>
</dbReference>
<accession>A0A158DX91</accession>
<evidence type="ECO:0000259" key="1">
    <source>
        <dbReference type="SMART" id="SM01119"/>
    </source>
</evidence>
<dbReference type="PANTHER" id="PTHR28004:SF2">
    <property type="entry name" value="D-SERINE DEHYDRATASE"/>
    <property type="match status" value="1"/>
</dbReference>
<name>A0A158DX91_9BURK</name>
<keyword evidence="3" id="KW-1185">Reference proteome</keyword>
<reference evidence="2" key="1">
    <citation type="submission" date="2016-01" db="EMBL/GenBank/DDBJ databases">
        <authorList>
            <person name="Peeters C."/>
        </authorList>
    </citation>
    <scope>NUCLEOTIDE SEQUENCE [LARGE SCALE GENOMIC DNA]</scope>
    <source>
        <strain evidence="2">LMG 29325</strain>
    </source>
</reference>
<dbReference type="SMART" id="SM01119">
    <property type="entry name" value="D-ser_dehydrat"/>
    <property type="match status" value="1"/>
</dbReference>
<dbReference type="Proteomes" id="UP000054596">
    <property type="component" value="Unassembled WGS sequence"/>
</dbReference>
<dbReference type="EMBL" id="FCOJ02000171">
    <property type="protein sequence ID" value="SAK99249.1"/>
    <property type="molecule type" value="Genomic_DNA"/>
</dbReference>
<feature type="domain" description="D-serine dehydratase-like" evidence="1">
    <location>
        <begin position="50"/>
        <end position="158"/>
    </location>
</feature>
<evidence type="ECO:0000313" key="3">
    <source>
        <dbReference type="Proteomes" id="UP000054596"/>
    </source>
</evidence>
<proteinExistence type="predicted"/>
<dbReference type="AlphaFoldDB" id="A0A158DX91"/>
<dbReference type="GO" id="GO:0008721">
    <property type="term" value="F:D-serine ammonia-lyase activity"/>
    <property type="evidence" value="ECO:0007669"/>
    <property type="project" value="TreeGrafter"/>
</dbReference>
<organism evidence="2 3">
    <name type="scientific">Caballeronia glebae</name>
    <dbReference type="NCBI Taxonomy" id="1777143"/>
    <lineage>
        <taxon>Bacteria</taxon>
        <taxon>Pseudomonadati</taxon>
        <taxon>Pseudomonadota</taxon>
        <taxon>Betaproteobacteria</taxon>
        <taxon>Burkholderiales</taxon>
        <taxon>Burkholderiaceae</taxon>
        <taxon>Caballeronia</taxon>
    </lineage>
</organism>
<comment type="caution">
    <text evidence="2">The sequence shown here is derived from an EMBL/GenBank/DDBJ whole genome shotgun (WGS) entry which is preliminary data.</text>
</comment>
<dbReference type="InterPro" id="IPR042208">
    <property type="entry name" value="D-ser_dehydrat-like_sf"/>
</dbReference>
<gene>
    <name evidence="2" type="ORF">AWB82_07279</name>
</gene>